<dbReference type="InterPro" id="IPR029058">
    <property type="entry name" value="AB_hydrolase_fold"/>
</dbReference>
<dbReference type="Proteomes" id="UP000559809">
    <property type="component" value="Unassembled WGS sequence"/>
</dbReference>
<gene>
    <name evidence="4" type="ORF">H0A72_14050</name>
</gene>
<name>A0A853G2D6_9BURK</name>
<dbReference type="EMBL" id="JACCEM010000007">
    <property type="protein sequence ID" value="NYT50437.1"/>
    <property type="molecule type" value="Genomic_DNA"/>
</dbReference>
<keyword evidence="5" id="KW-1185">Reference proteome</keyword>
<feature type="chain" id="PRO_5032403656" evidence="3">
    <location>
        <begin position="25"/>
        <end position="309"/>
    </location>
</feature>
<dbReference type="Gene3D" id="3.40.50.1820">
    <property type="entry name" value="alpha/beta hydrolase"/>
    <property type="match status" value="1"/>
</dbReference>
<evidence type="ECO:0000256" key="2">
    <source>
        <dbReference type="ARBA" id="ARBA00022801"/>
    </source>
</evidence>
<comment type="caution">
    <text evidence="4">The sequence shown here is derived from an EMBL/GenBank/DDBJ whole genome shotgun (WGS) entry which is preliminary data.</text>
</comment>
<keyword evidence="2 4" id="KW-0378">Hydrolase</keyword>
<dbReference type="Pfam" id="PF00756">
    <property type="entry name" value="Esterase"/>
    <property type="match status" value="1"/>
</dbReference>
<proteinExistence type="inferred from homology"/>
<keyword evidence="3" id="KW-0732">Signal</keyword>
<sequence>MPRFASFIQPFLFCLCGVLGAAHAQGASPAQGWAGKTVGETIADRPSNLYRYEKHRLDSADGKRHYRIEISIPRVPAPAGGYAALYMLDGNAAMDTLTEDDLASISGGGHPPVLVAVGYDIPVRNDVVSRAYDYTPPVHENGKLIAEPVVRGHVGGGADVFLDFIAARVKPLVRARAGTDPKKEYLWGHSYGGLFVLHTLFTRPDAFARYIAGDPSVWWHDGALLREWQAFEKERAAGKRVAILVGAKPRDPARPAPGASMDTRAIVEDMAEGLRRGGGQVSYEAFPQYGHGEMIRVSLERALRIAAEP</sequence>
<organism evidence="4 5">
    <name type="scientific">Parapusillimonas granuli</name>
    <dbReference type="NCBI Taxonomy" id="380911"/>
    <lineage>
        <taxon>Bacteria</taxon>
        <taxon>Pseudomonadati</taxon>
        <taxon>Pseudomonadota</taxon>
        <taxon>Betaproteobacteria</taxon>
        <taxon>Burkholderiales</taxon>
        <taxon>Alcaligenaceae</taxon>
        <taxon>Parapusillimonas</taxon>
    </lineage>
</organism>
<reference evidence="4 5" key="1">
    <citation type="submission" date="2020-07" db="EMBL/GenBank/DDBJ databases">
        <title>Taxonomic revisions and descriptions of new bacterial species based on genomic comparisons in the high-G+C-content subgroup of the family Alcaligenaceae.</title>
        <authorList>
            <person name="Szabo A."/>
            <person name="Felfoldi T."/>
        </authorList>
    </citation>
    <scope>NUCLEOTIDE SEQUENCE [LARGE SCALE GENOMIC DNA]</scope>
    <source>
        <strain evidence="4 5">LMG 24012</strain>
    </source>
</reference>
<dbReference type="GO" id="GO:0016788">
    <property type="term" value="F:hydrolase activity, acting on ester bonds"/>
    <property type="evidence" value="ECO:0007669"/>
    <property type="project" value="TreeGrafter"/>
</dbReference>
<dbReference type="RefSeq" id="WP_180156374.1">
    <property type="nucleotide sequence ID" value="NZ_JACCEM010000007.1"/>
</dbReference>
<feature type="signal peptide" evidence="3">
    <location>
        <begin position="1"/>
        <end position="24"/>
    </location>
</feature>
<dbReference type="InterPro" id="IPR000801">
    <property type="entry name" value="Esterase-like"/>
</dbReference>
<dbReference type="PANTHER" id="PTHR40841:SF2">
    <property type="entry name" value="SIDEROPHORE-DEGRADING ESTERASE (EUROFUNG)"/>
    <property type="match status" value="1"/>
</dbReference>
<dbReference type="SUPFAM" id="SSF53474">
    <property type="entry name" value="alpha/beta-Hydrolases"/>
    <property type="match status" value="1"/>
</dbReference>
<dbReference type="PANTHER" id="PTHR40841">
    <property type="entry name" value="SIDEROPHORE TRIACETYLFUSARININE C ESTERASE"/>
    <property type="match status" value="1"/>
</dbReference>
<accession>A0A853G2D6</accession>
<dbReference type="AlphaFoldDB" id="A0A853G2D6"/>
<comment type="similarity">
    <text evidence="1">Belongs to the esterase D family.</text>
</comment>
<dbReference type="InterPro" id="IPR052558">
    <property type="entry name" value="Siderophore_Hydrolase_D"/>
</dbReference>
<protein>
    <submittedName>
        <fullName evidence="4">Alpha/beta hydrolase</fullName>
    </submittedName>
</protein>
<evidence type="ECO:0000256" key="1">
    <source>
        <dbReference type="ARBA" id="ARBA00005622"/>
    </source>
</evidence>
<evidence type="ECO:0000313" key="5">
    <source>
        <dbReference type="Proteomes" id="UP000559809"/>
    </source>
</evidence>
<evidence type="ECO:0000313" key="4">
    <source>
        <dbReference type="EMBL" id="NYT50437.1"/>
    </source>
</evidence>
<evidence type="ECO:0000256" key="3">
    <source>
        <dbReference type="SAM" id="SignalP"/>
    </source>
</evidence>